<dbReference type="RefSeq" id="XP_016493234.1">
    <property type="nucleotide sequence ID" value="XM_016637748.2"/>
</dbReference>
<dbReference type="STRING" id="4097.A0A1S4BWT7"/>
<organism evidence="2 3">
    <name type="scientific">Nicotiana tabacum</name>
    <name type="common">Common tobacco</name>
    <dbReference type="NCBI Taxonomy" id="4097"/>
    <lineage>
        <taxon>Eukaryota</taxon>
        <taxon>Viridiplantae</taxon>
        <taxon>Streptophyta</taxon>
        <taxon>Embryophyta</taxon>
        <taxon>Tracheophyta</taxon>
        <taxon>Spermatophyta</taxon>
        <taxon>Magnoliopsida</taxon>
        <taxon>eudicotyledons</taxon>
        <taxon>Gunneridae</taxon>
        <taxon>Pentapetalae</taxon>
        <taxon>asterids</taxon>
        <taxon>lamiids</taxon>
        <taxon>Solanales</taxon>
        <taxon>Solanaceae</taxon>
        <taxon>Nicotianoideae</taxon>
        <taxon>Nicotianeae</taxon>
        <taxon>Nicotiana</taxon>
    </lineage>
</organism>
<reference evidence="2" key="1">
    <citation type="journal article" date="2014" name="Nat. Commun.">
        <title>The tobacco genome sequence and its comparison with those of tomato and potato.</title>
        <authorList>
            <person name="Sierro N."/>
            <person name="Battey J.N."/>
            <person name="Ouadi S."/>
            <person name="Bakaher N."/>
            <person name="Bovet L."/>
            <person name="Willig A."/>
            <person name="Goepfert S."/>
            <person name="Peitsch M.C."/>
            <person name="Ivanov N.V."/>
        </authorList>
    </citation>
    <scope>NUCLEOTIDE SEQUENCE [LARGE SCALE GENOMIC DNA]</scope>
</reference>
<sequence length="441" mass="50408">MTDSCNRLAVGRDKIDRLSDLPINVMHQIQDHMSIEDAAKMSILSSTWKYAWASNPKLVFDTPFCTKRMASNTIDIISTILLQHHGAIKIFLVDISVIHSSQHSVIDQWMLFLSTNGLVDLTLRNQNNVNAPYELPSYLYSVGLERLVLSNCIFRPACSFRGFHKLKTLLLKRVAFELVAATSSLWMPNLERLRFTQCSGFGFLNIYAPNLFCLCFYGCGNDTLKLSPFMECTKLKIVAIESHDEVSLNRQDKTMKLTNLLSSWPNLSHLILGRYFLKFFASGTGAESLPTRLTRLRCLYLSDCDFDREDQISPLLSILRSSPNLEILQILSGQRNKCDMEMDVNLIEEQDDRAQGRLNNLQMLLIKNFHGSRIEVRFVRFILGSTPLLRKAILLVDTNVNERQYLKISEELMQFPRASPRSKIVFRPCSKEQGRSSMPCC</sequence>
<dbReference type="OMA" id="NRQDKTM"/>
<dbReference type="AlphaFoldDB" id="A0A1S4BWT7"/>
<dbReference type="Gene3D" id="3.80.10.10">
    <property type="entry name" value="Ribonuclease Inhibitor"/>
    <property type="match status" value="1"/>
</dbReference>
<dbReference type="SUPFAM" id="SSF81383">
    <property type="entry name" value="F-box domain"/>
    <property type="match status" value="1"/>
</dbReference>
<dbReference type="GeneID" id="107812603"/>
<evidence type="ECO:0000313" key="3">
    <source>
        <dbReference type="RefSeq" id="XP_016493234.1"/>
    </source>
</evidence>
<dbReference type="InterPro" id="IPR053772">
    <property type="entry name" value="At1g61320/At1g61330-like"/>
</dbReference>
<reference evidence="3" key="2">
    <citation type="submission" date="2025-08" db="UniProtKB">
        <authorList>
            <consortium name="RefSeq"/>
        </authorList>
    </citation>
    <scope>IDENTIFICATION</scope>
    <source>
        <tissue evidence="3">Leaf</tissue>
    </source>
</reference>
<dbReference type="Proteomes" id="UP000790787">
    <property type="component" value="Chromosome 11"/>
</dbReference>
<dbReference type="RefSeq" id="XP_016493234.1">
    <property type="nucleotide sequence ID" value="XM_016637748.1"/>
</dbReference>
<dbReference type="PANTHER" id="PTHR34145:SF28">
    <property type="entry name" value="F-BOX DOMAIN-CONTAINING PROTEIN"/>
    <property type="match status" value="1"/>
</dbReference>
<gene>
    <name evidence="3" type="primary">LOC107812603</name>
</gene>
<dbReference type="InterPro" id="IPR001810">
    <property type="entry name" value="F-box_dom"/>
</dbReference>
<dbReference type="PANTHER" id="PTHR34145">
    <property type="entry name" value="OS02G0105600 PROTEIN"/>
    <property type="match status" value="1"/>
</dbReference>
<evidence type="ECO:0000259" key="1">
    <source>
        <dbReference type="SMART" id="SM00579"/>
    </source>
</evidence>
<evidence type="ECO:0000313" key="2">
    <source>
        <dbReference type="Proteomes" id="UP000790787"/>
    </source>
</evidence>
<accession>A0A1S4BWT7</accession>
<dbReference type="Pfam" id="PF23622">
    <property type="entry name" value="LRR_At1g61320_AtMIF1"/>
    <property type="match status" value="2"/>
</dbReference>
<keyword evidence="2" id="KW-1185">Reference proteome</keyword>
<dbReference type="SMART" id="SM00579">
    <property type="entry name" value="FBD"/>
    <property type="match status" value="1"/>
</dbReference>
<dbReference type="OrthoDB" id="1216232at2759"/>
<dbReference type="InterPro" id="IPR032675">
    <property type="entry name" value="LRR_dom_sf"/>
</dbReference>
<proteinExistence type="predicted"/>
<protein>
    <submittedName>
        <fullName evidence="3">F-box/FBD/LRR-repeat protein At1g13570-like</fullName>
    </submittedName>
</protein>
<dbReference type="InterPro" id="IPR006566">
    <property type="entry name" value="FBD"/>
</dbReference>
<dbReference type="InterPro" id="IPR036047">
    <property type="entry name" value="F-box-like_dom_sf"/>
</dbReference>
<dbReference type="PaxDb" id="4097-A0A1S4BWT7"/>
<dbReference type="InterPro" id="IPR055357">
    <property type="entry name" value="LRR_At1g61320_AtMIF1"/>
</dbReference>
<dbReference type="Pfam" id="PF00646">
    <property type="entry name" value="F-box"/>
    <property type="match status" value="1"/>
</dbReference>
<name>A0A1S4BWT7_TOBAC</name>
<dbReference type="KEGG" id="nta:107812603"/>
<feature type="domain" description="FBD" evidence="1">
    <location>
        <begin position="355"/>
        <end position="427"/>
    </location>
</feature>
<dbReference type="SUPFAM" id="SSF52047">
    <property type="entry name" value="RNI-like"/>
    <property type="match status" value="1"/>
</dbReference>